<reference evidence="7" key="2">
    <citation type="submission" date="2016-04" db="UniProtKB">
        <authorList>
            <consortium name="EnsemblMetazoa"/>
        </authorList>
    </citation>
    <scope>IDENTIFICATION</scope>
</reference>
<dbReference type="EMBL" id="ADTU01001289">
    <property type="status" value="NOT_ANNOTATED_CDS"/>
    <property type="molecule type" value="Genomic_DNA"/>
</dbReference>
<dbReference type="Pfam" id="PF00019">
    <property type="entry name" value="TGF_beta"/>
    <property type="match status" value="1"/>
</dbReference>
<dbReference type="SMART" id="SM00204">
    <property type="entry name" value="TGFB"/>
    <property type="match status" value="1"/>
</dbReference>
<gene>
    <name evidence="7" type="primary">105618858</name>
</gene>
<protein>
    <recommendedName>
        <fullName evidence="6">TGF-beta family profile domain-containing protein</fullName>
    </recommendedName>
</protein>
<dbReference type="InterPro" id="IPR015615">
    <property type="entry name" value="TGF-beta-rel"/>
</dbReference>
<evidence type="ECO:0000256" key="4">
    <source>
        <dbReference type="RuleBase" id="RU000354"/>
    </source>
</evidence>
<dbReference type="STRING" id="12957.A0A158NE27"/>
<dbReference type="FunCoup" id="A0A158NE27">
    <property type="interactions" value="59"/>
</dbReference>
<evidence type="ECO:0000313" key="7">
    <source>
        <dbReference type="EnsemblMetazoa" id="XP_012055785.1"/>
    </source>
</evidence>
<dbReference type="PROSITE" id="PS51362">
    <property type="entry name" value="TGF_BETA_2"/>
    <property type="match status" value="1"/>
</dbReference>
<accession>A0A158NE27</accession>
<keyword evidence="4" id="KW-0339">Growth factor</keyword>
<dbReference type="PANTHER" id="PTHR11848:SF298">
    <property type="entry name" value="DAWDLE, ISOFORM A"/>
    <property type="match status" value="1"/>
</dbReference>
<dbReference type="KEGG" id="acep:105618858"/>
<dbReference type="EnsemblMetazoa" id="XM_012200395.1">
    <property type="protein sequence ID" value="XP_012055785.1"/>
    <property type="gene ID" value="LOC105618858"/>
</dbReference>
<dbReference type="GO" id="GO:0005615">
    <property type="term" value="C:extracellular space"/>
    <property type="evidence" value="ECO:0007669"/>
    <property type="project" value="TreeGrafter"/>
</dbReference>
<evidence type="ECO:0000256" key="2">
    <source>
        <dbReference type="ARBA" id="ARBA00006656"/>
    </source>
</evidence>
<reference evidence="8" key="1">
    <citation type="journal article" date="2011" name="PLoS Genet.">
        <title>The genome sequence of the leaf-cutter ant Atta cephalotes reveals insights into its obligate symbiotic lifestyle.</title>
        <authorList>
            <person name="Suen G."/>
            <person name="Teiling C."/>
            <person name="Li L."/>
            <person name="Holt C."/>
            <person name="Abouheif E."/>
            <person name="Bornberg-Bauer E."/>
            <person name="Bouffard P."/>
            <person name="Caldera E.J."/>
            <person name="Cash E."/>
            <person name="Cavanaugh A."/>
            <person name="Denas O."/>
            <person name="Elhaik E."/>
            <person name="Fave M.J."/>
            <person name="Gadau J."/>
            <person name="Gibson J.D."/>
            <person name="Graur D."/>
            <person name="Grubbs K.J."/>
            <person name="Hagen D.E."/>
            <person name="Harkins T.T."/>
            <person name="Helmkampf M."/>
            <person name="Hu H."/>
            <person name="Johnson B.R."/>
            <person name="Kim J."/>
            <person name="Marsh S.E."/>
            <person name="Moeller J.A."/>
            <person name="Munoz-Torres M.C."/>
            <person name="Murphy M.C."/>
            <person name="Naughton M.C."/>
            <person name="Nigam S."/>
            <person name="Overson R."/>
            <person name="Rajakumar R."/>
            <person name="Reese J.T."/>
            <person name="Scott J.J."/>
            <person name="Smith C.R."/>
            <person name="Tao S."/>
            <person name="Tsutsui N.D."/>
            <person name="Viljakainen L."/>
            <person name="Wissler L."/>
            <person name="Yandell M.D."/>
            <person name="Zimmer F."/>
            <person name="Taylor J."/>
            <person name="Slater S.C."/>
            <person name="Clifton S.W."/>
            <person name="Warren W.C."/>
            <person name="Elsik C.G."/>
            <person name="Smith C.D."/>
            <person name="Weinstock G.M."/>
            <person name="Gerardo N.M."/>
            <person name="Currie C.R."/>
        </authorList>
    </citation>
    <scope>NUCLEOTIDE SEQUENCE [LARGE SCALE GENOMIC DNA]</scope>
</reference>
<dbReference type="EMBL" id="ADTU01001290">
    <property type="status" value="NOT_ANNOTATED_CDS"/>
    <property type="molecule type" value="Genomic_DNA"/>
</dbReference>
<dbReference type="PANTHER" id="PTHR11848">
    <property type="entry name" value="TGF-BETA FAMILY"/>
    <property type="match status" value="1"/>
</dbReference>
<evidence type="ECO:0000256" key="1">
    <source>
        <dbReference type="ARBA" id="ARBA00004613"/>
    </source>
</evidence>
<dbReference type="SUPFAM" id="SSF57501">
    <property type="entry name" value="Cystine-knot cytokines"/>
    <property type="match status" value="1"/>
</dbReference>
<dbReference type="OrthoDB" id="6516235at2759"/>
<dbReference type="Gene3D" id="2.10.90.10">
    <property type="entry name" value="Cystine-knot cytokines"/>
    <property type="match status" value="1"/>
</dbReference>
<dbReference type="AlphaFoldDB" id="A0A158NE27"/>
<keyword evidence="5" id="KW-0732">Signal</keyword>
<sequence>MHLFMEIFFVLLIGSIAAQWAISPLRIHTLLPHLSSESSINKEADCTGCVQNKVNVIDSDPLLTELRVEYVKQQILKKLRLSKPPEVSMPLSTLPKPLINGNVLRSNLERPAENFYGKTNQVVVFPNEGVPDSTKYHQSSNHITGFNPAVCFTFYLPNEMLYVDVTSAELWFYKEQVENIDELKQTFVLSELDHWDQGGRFEKNTFMAIFETDIKVPKLLTKDGGQQKNKIVPCCSPTQLAPLQLLYIDTNNTITQKTLPNMVVEACGCM</sequence>
<dbReference type="InterPro" id="IPR001839">
    <property type="entry name" value="TGF-b_C"/>
</dbReference>
<dbReference type="eggNOG" id="KOG3900">
    <property type="taxonomic scope" value="Eukaryota"/>
</dbReference>
<evidence type="ECO:0000259" key="6">
    <source>
        <dbReference type="PROSITE" id="PS51362"/>
    </source>
</evidence>
<dbReference type="Gene3D" id="2.60.120.970">
    <property type="match status" value="1"/>
</dbReference>
<dbReference type="Proteomes" id="UP000005205">
    <property type="component" value="Unassembled WGS sequence"/>
</dbReference>
<feature type="chain" id="PRO_5007629017" description="TGF-beta family profile domain-containing protein" evidence="5">
    <location>
        <begin position="19"/>
        <end position="270"/>
    </location>
</feature>
<keyword evidence="3" id="KW-0964">Secreted</keyword>
<name>A0A158NE27_ATTCE</name>
<evidence type="ECO:0000256" key="5">
    <source>
        <dbReference type="SAM" id="SignalP"/>
    </source>
</evidence>
<dbReference type="EMBL" id="ADTU01001288">
    <property type="status" value="NOT_ANNOTATED_CDS"/>
    <property type="molecule type" value="Genomic_DNA"/>
</dbReference>
<comment type="similarity">
    <text evidence="2 4">Belongs to the TGF-beta family.</text>
</comment>
<dbReference type="GO" id="GO:0005125">
    <property type="term" value="F:cytokine activity"/>
    <property type="evidence" value="ECO:0007669"/>
    <property type="project" value="TreeGrafter"/>
</dbReference>
<proteinExistence type="inferred from homology"/>
<evidence type="ECO:0000256" key="3">
    <source>
        <dbReference type="ARBA" id="ARBA00022525"/>
    </source>
</evidence>
<feature type="domain" description="TGF-beta family profile" evidence="6">
    <location>
        <begin position="233"/>
        <end position="270"/>
    </location>
</feature>
<evidence type="ECO:0000313" key="8">
    <source>
        <dbReference type="Proteomes" id="UP000005205"/>
    </source>
</evidence>
<dbReference type="GO" id="GO:0008083">
    <property type="term" value="F:growth factor activity"/>
    <property type="evidence" value="ECO:0007669"/>
    <property type="project" value="UniProtKB-KW"/>
</dbReference>
<comment type="subcellular location">
    <subcellularLocation>
        <location evidence="1">Secreted</location>
    </subcellularLocation>
</comment>
<keyword evidence="8" id="KW-1185">Reference proteome</keyword>
<dbReference type="InterPro" id="IPR029034">
    <property type="entry name" value="Cystine-knot_cytokine"/>
</dbReference>
<organism evidence="7 8">
    <name type="scientific">Atta cephalotes</name>
    <name type="common">Leafcutter ant</name>
    <dbReference type="NCBI Taxonomy" id="12957"/>
    <lineage>
        <taxon>Eukaryota</taxon>
        <taxon>Metazoa</taxon>
        <taxon>Ecdysozoa</taxon>
        <taxon>Arthropoda</taxon>
        <taxon>Hexapoda</taxon>
        <taxon>Insecta</taxon>
        <taxon>Pterygota</taxon>
        <taxon>Neoptera</taxon>
        <taxon>Endopterygota</taxon>
        <taxon>Hymenoptera</taxon>
        <taxon>Apocrita</taxon>
        <taxon>Aculeata</taxon>
        <taxon>Formicoidea</taxon>
        <taxon>Formicidae</taxon>
        <taxon>Myrmicinae</taxon>
        <taxon>Atta</taxon>
    </lineage>
</organism>
<feature type="signal peptide" evidence="5">
    <location>
        <begin position="1"/>
        <end position="18"/>
    </location>
</feature>
<dbReference type="InParanoid" id="A0A158NE27"/>